<dbReference type="EMBL" id="LXLX01000021">
    <property type="protein sequence ID" value="OFD97826.1"/>
    <property type="molecule type" value="Genomic_DNA"/>
</dbReference>
<organism evidence="7 8">
    <name type="scientific">Bacillus mycoides</name>
    <dbReference type="NCBI Taxonomy" id="1405"/>
    <lineage>
        <taxon>Bacteria</taxon>
        <taxon>Bacillati</taxon>
        <taxon>Bacillota</taxon>
        <taxon>Bacilli</taxon>
        <taxon>Bacillales</taxon>
        <taxon>Bacillaceae</taxon>
        <taxon>Bacillus</taxon>
        <taxon>Bacillus cereus group</taxon>
    </lineage>
</organism>
<evidence type="ECO:0000256" key="5">
    <source>
        <dbReference type="SAM" id="SignalP"/>
    </source>
</evidence>
<accession>A0A1E8BRA7</accession>
<evidence type="ECO:0000256" key="4">
    <source>
        <dbReference type="ARBA" id="ARBA00022833"/>
    </source>
</evidence>
<dbReference type="PATRIC" id="fig|86662.28.peg.1181"/>
<keyword evidence="3" id="KW-0378">Hydrolase</keyword>
<evidence type="ECO:0000313" key="8">
    <source>
        <dbReference type="Proteomes" id="UP000175835"/>
    </source>
</evidence>
<keyword evidence="5" id="KW-0732">Signal</keyword>
<evidence type="ECO:0000256" key="3">
    <source>
        <dbReference type="ARBA" id="ARBA00022801"/>
    </source>
</evidence>
<protein>
    <recommendedName>
        <fullName evidence="6">Peptidase metallopeptidase domain-containing protein</fullName>
    </recommendedName>
</protein>
<dbReference type="GO" id="GO:0031012">
    <property type="term" value="C:extracellular matrix"/>
    <property type="evidence" value="ECO:0007669"/>
    <property type="project" value="InterPro"/>
</dbReference>
<dbReference type="Proteomes" id="UP000175835">
    <property type="component" value="Unassembled WGS sequence"/>
</dbReference>
<comment type="caution">
    <text evidence="7">The sequence shown here is derived from an EMBL/GenBank/DDBJ whole genome shotgun (WGS) entry which is preliminary data.</text>
</comment>
<evidence type="ECO:0000256" key="2">
    <source>
        <dbReference type="ARBA" id="ARBA00022723"/>
    </source>
</evidence>
<evidence type="ECO:0000256" key="1">
    <source>
        <dbReference type="ARBA" id="ARBA00022670"/>
    </source>
</evidence>
<dbReference type="RefSeq" id="WP_070146297.1">
    <property type="nucleotide sequence ID" value="NZ_LXLX01000021.1"/>
</dbReference>
<dbReference type="InterPro" id="IPR021190">
    <property type="entry name" value="Pept_M10A"/>
</dbReference>
<dbReference type="Gene3D" id="3.40.390.10">
    <property type="entry name" value="Collagenase (Catalytic Domain)"/>
    <property type="match status" value="1"/>
</dbReference>
<keyword evidence="2" id="KW-0479">Metal-binding</keyword>
<dbReference type="InterPro" id="IPR006026">
    <property type="entry name" value="Peptidase_Metallo"/>
</dbReference>
<dbReference type="PRINTS" id="PR00138">
    <property type="entry name" value="MATRIXIN"/>
</dbReference>
<dbReference type="InterPro" id="IPR001818">
    <property type="entry name" value="Pept_M10_metallopeptidase"/>
</dbReference>
<keyword evidence="1" id="KW-0645">Protease</keyword>
<feature type="chain" id="PRO_5009211382" description="Peptidase metallopeptidase domain-containing protein" evidence="5">
    <location>
        <begin position="28"/>
        <end position="172"/>
    </location>
</feature>
<dbReference type="GO" id="GO:0006508">
    <property type="term" value="P:proteolysis"/>
    <property type="evidence" value="ECO:0007669"/>
    <property type="project" value="UniProtKB-KW"/>
</dbReference>
<dbReference type="InterPro" id="IPR024079">
    <property type="entry name" value="MetalloPept_cat_dom_sf"/>
</dbReference>
<reference evidence="7 8" key="1">
    <citation type="submission" date="2016-05" db="EMBL/GenBank/DDBJ databases">
        <title>Bacillus thuringiensis and Bacillus weihenstephanensis as novel biocontrol agents of wilt causing Verticillium species.</title>
        <authorList>
            <person name="Hollensteiner J."/>
            <person name="Wemheuer F."/>
            <person name="Harting R."/>
            <person name="Kolarzyk A."/>
            <person name="Diaz-Valerio S."/>
            <person name="Poehlein A."/>
            <person name="Brzuszkiewicz E."/>
            <person name="Nesemann K."/>
            <person name="Braus-Stromeyer S."/>
            <person name="Braus G."/>
            <person name="Daniel R."/>
            <person name="Liesegang H."/>
        </authorList>
    </citation>
    <scope>NUCLEOTIDE SEQUENCE [LARGE SCALE GENOMIC DNA]</scope>
    <source>
        <strain evidence="7 8">GOE11</strain>
    </source>
</reference>
<proteinExistence type="predicted"/>
<sequence length="172" mass="19562">MRNSKKIIFSLLGLLLFATVLPSSIKAYTHNGSKISNPNNAYYWIHGEFSKYRLKGEVLRGITAWNPSSKIQFTKESSLPGGANVKIEYVDRYNGDTYGIFRGSGNVTLFKKWRVELDSARRKETAVHEVGHALGLGHTQKSNDSISVMRQYEFNYKDYPQSDDWAGINARY</sequence>
<dbReference type="SUPFAM" id="SSF55486">
    <property type="entry name" value="Metalloproteases ('zincins'), catalytic domain"/>
    <property type="match status" value="1"/>
</dbReference>
<evidence type="ECO:0000259" key="6">
    <source>
        <dbReference type="SMART" id="SM00235"/>
    </source>
</evidence>
<name>A0A1E8BRA7_BACMY</name>
<feature type="signal peptide" evidence="5">
    <location>
        <begin position="1"/>
        <end position="27"/>
    </location>
</feature>
<dbReference type="AlphaFoldDB" id="A0A1E8BRA7"/>
<evidence type="ECO:0000313" key="7">
    <source>
        <dbReference type="EMBL" id="OFD97826.1"/>
    </source>
</evidence>
<gene>
    <name evidence="7" type="ORF">BWGOE11_11910</name>
</gene>
<feature type="domain" description="Peptidase metallopeptidase" evidence="6">
    <location>
        <begin position="31"/>
        <end position="170"/>
    </location>
</feature>
<dbReference type="Pfam" id="PF00413">
    <property type="entry name" value="Peptidase_M10"/>
    <property type="match status" value="1"/>
</dbReference>
<dbReference type="GO" id="GO:0004222">
    <property type="term" value="F:metalloendopeptidase activity"/>
    <property type="evidence" value="ECO:0007669"/>
    <property type="project" value="InterPro"/>
</dbReference>
<dbReference type="SMART" id="SM00235">
    <property type="entry name" value="ZnMc"/>
    <property type="match status" value="1"/>
</dbReference>
<dbReference type="GO" id="GO:0008270">
    <property type="term" value="F:zinc ion binding"/>
    <property type="evidence" value="ECO:0007669"/>
    <property type="project" value="InterPro"/>
</dbReference>
<keyword evidence="4" id="KW-0862">Zinc</keyword>